<evidence type="ECO:0000256" key="1">
    <source>
        <dbReference type="SAM" id="MobiDB-lite"/>
    </source>
</evidence>
<dbReference type="PANTHER" id="PTHR35994:SF1">
    <property type="entry name" value="PLASTID TRANSCRIPTIONALLY ACTIVE PROTEIN 6, CHLOROPLASTIC"/>
    <property type="match status" value="1"/>
</dbReference>
<keyword evidence="3" id="KW-1185">Reference proteome</keyword>
<reference evidence="2" key="1">
    <citation type="submission" date="2023-05" db="EMBL/GenBank/DDBJ databases">
        <authorList>
            <person name="Huff M."/>
        </authorList>
    </citation>
    <scope>NUCLEOTIDE SEQUENCE</scope>
</reference>
<dbReference type="EMBL" id="OU503058">
    <property type="protein sequence ID" value="CAI9786757.1"/>
    <property type="molecule type" value="Genomic_DNA"/>
</dbReference>
<feature type="region of interest" description="Disordered" evidence="1">
    <location>
        <begin position="107"/>
        <end position="128"/>
    </location>
</feature>
<dbReference type="Proteomes" id="UP000834106">
    <property type="component" value="Chromosome 23"/>
</dbReference>
<gene>
    <name evidence="2" type="ORF">FPE_LOCUS34187</name>
</gene>
<dbReference type="AlphaFoldDB" id="A0AAD2AK77"/>
<dbReference type="InterPro" id="IPR044710">
    <property type="entry name" value="PTAC6"/>
</dbReference>
<evidence type="ECO:0000313" key="2">
    <source>
        <dbReference type="EMBL" id="CAI9786757.1"/>
    </source>
</evidence>
<accession>A0AAD2AK77</accession>
<protein>
    <submittedName>
        <fullName evidence="2">Uncharacterized protein</fullName>
    </submittedName>
</protein>
<dbReference type="GO" id="GO:0000427">
    <property type="term" value="C:plastid-encoded plastid RNA polymerase complex"/>
    <property type="evidence" value="ECO:0007669"/>
    <property type="project" value="InterPro"/>
</dbReference>
<sequence length="128" mass="14347">MDSTTSSSLPIASRDAKAVVGTISDFAPSVTAGFAKEATLRFQVGKFADCLKVLNELLRLKRERSKVPGGKNRDRKNKLLVVRDNGNSFKIIPSGERDDPTTVIEKEEQNKTRQDMEKHLRKLRDFSV</sequence>
<organism evidence="2 3">
    <name type="scientific">Fraxinus pennsylvanica</name>
    <dbReference type="NCBI Taxonomy" id="56036"/>
    <lineage>
        <taxon>Eukaryota</taxon>
        <taxon>Viridiplantae</taxon>
        <taxon>Streptophyta</taxon>
        <taxon>Embryophyta</taxon>
        <taxon>Tracheophyta</taxon>
        <taxon>Spermatophyta</taxon>
        <taxon>Magnoliopsida</taxon>
        <taxon>eudicotyledons</taxon>
        <taxon>Gunneridae</taxon>
        <taxon>Pentapetalae</taxon>
        <taxon>asterids</taxon>
        <taxon>lamiids</taxon>
        <taxon>Lamiales</taxon>
        <taxon>Oleaceae</taxon>
        <taxon>Oleeae</taxon>
        <taxon>Fraxinus</taxon>
    </lineage>
</organism>
<dbReference type="PANTHER" id="PTHR35994">
    <property type="entry name" value="EXPRESSED PROTEIN"/>
    <property type="match status" value="1"/>
</dbReference>
<evidence type="ECO:0000313" key="3">
    <source>
        <dbReference type="Proteomes" id="UP000834106"/>
    </source>
</evidence>
<proteinExistence type="predicted"/>
<name>A0AAD2AK77_9LAMI</name>